<organism evidence="1 2">
    <name type="scientific">Anas platyrhynchos</name>
    <name type="common">Mallard</name>
    <name type="synonym">Anas boschas</name>
    <dbReference type="NCBI Taxonomy" id="8839"/>
    <lineage>
        <taxon>Eukaryota</taxon>
        <taxon>Metazoa</taxon>
        <taxon>Chordata</taxon>
        <taxon>Craniata</taxon>
        <taxon>Vertebrata</taxon>
        <taxon>Euteleostomi</taxon>
        <taxon>Archelosauria</taxon>
        <taxon>Archosauria</taxon>
        <taxon>Dinosauria</taxon>
        <taxon>Saurischia</taxon>
        <taxon>Theropoda</taxon>
        <taxon>Coelurosauria</taxon>
        <taxon>Aves</taxon>
        <taxon>Neognathae</taxon>
        <taxon>Galloanserae</taxon>
        <taxon>Anseriformes</taxon>
        <taxon>Anatidae</taxon>
        <taxon>Anatinae</taxon>
        <taxon>Anas</taxon>
    </lineage>
</organism>
<evidence type="ECO:0000313" key="1">
    <source>
        <dbReference type="EMBL" id="EOB01372.1"/>
    </source>
</evidence>
<sequence>MTLPRALAALLTHRPAPLPQRMMGKLSAGVSVTNPHWAAGDNLSSQLLGALLTACRATWAALARAPNVQGTKQSQHFAFLQRSFQKGYNSPHLQQLPLQGTHNSCNEKGSSDFFIAREDGKAPGASPVCPVPPGCRAGTGSLPRGEAGFTQLGAFVLKQKVPAASEDGEGERGFSSSHVERAKALLYQNQASDHRAFTPWASPFRGSFLPVVAETSQLSAAFRMLLEVLLATGLVY</sequence>
<name>R0JVW3_ANAPL</name>
<evidence type="ECO:0000313" key="2">
    <source>
        <dbReference type="Proteomes" id="UP000296049"/>
    </source>
</evidence>
<dbReference type="EMBL" id="KB743099">
    <property type="protein sequence ID" value="EOB01372.1"/>
    <property type="molecule type" value="Genomic_DNA"/>
</dbReference>
<keyword evidence="2" id="KW-1185">Reference proteome</keyword>
<accession>R0JVW3</accession>
<protein>
    <submittedName>
        <fullName evidence="1">Uncharacterized protein</fullName>
    </submittedName>
</protein>
<dbReference type="AlphaFoldDB" id="R0JVW3"/>
<dbReference type="Proteomes" id="UP000296049">
    <property type="component" value="Unassembled WGS sequence"/>
</dbReference>
<reference evidence="2" key="1">
    <citation type="journal article" date="2013" name="Nat. Genet.">
        <title>The duck genome and transcriptome provide insight into an avian influenza virus reservoir species.</title>
        <authorList>
            <person name="Huang Y."/>
            <person name="Li Y."/>
            <person name="Burt D.W."/>
            <person name="Chen H."/>
            <person name="Zhang Y."/>
            <person name="Qian W."/>
            <person name="Kim H."/>
            <person name="Gan S."/>
            <person name="Zhao Y."/>
            <person name="Li J."/>
            <person name="Yi K."/>
            <person name="Feng H."/>
            <person name="Zhu P."/>
            <person name="Li B."/>
            <person name="Liu Q."/>
            <person name="Fairley S."/>
            <person name="Magor K.E."/>
            <person name="Du Z."/>
            <person name="Hu X."/>
            <person name="Goodman L."/>
            <person name="Tafer H."/>
            <person name="Vignal A."/>
            <person name="Lee T."/>
            <person name="Kim K.W."/>
            <person name="Sheng Z."/>
            <person name="An Y."/>
            <person name="Searle S."/>
            <person name="Herrero J."/>
            <person name="Groenen M.A."/>
            <person name="Crooijmans R.P."/>
            <person name="Faraut T."/>
            <person name="Cai Q."/>
            <person name="Webster R.G."/>
            <person name="Aldridge J.R."/>
            <person name="Warren W.C."/>
            <person name="Bartschat S."/>
            <person name="Kehr S."/>
            <person name="Marz M."/>
            <person name="Stadler P.F."/>
            <person name="Smith J."/>
            <person name="Kraus R.H."/>
            <person name="Zhao Y."/>
            <person name="Ren L."/>
            <person name="Fei J."/>
            <person name="Morisson M."/>
            <person name="Kaiser P."/>
            <person name="Griffin D.K."/>
            <person name="Rao M."/>
            <person name="Pitel F."/>
            <person name="Wang J."/>
            <person name="Li N."/>
        </authorList>
    </citation>
    <scope>NUCLEOTIDE SEQUENCE [LARGE SCALE GENOMIC DNA]</scope>
</reference>
<gene>
    <name evidence="1" type="ORF">Anapl_08209</name>
</gene>
<proteinExistence type="predicted"/>